<dbReference type="EMBL" id="QUSZ01005269">
    <property type="protein sequence ID" value="RHY10434.1"/>
    <property type="molecule type" value="Genomic_DNA"/>
</dbReference>
<dbReference type="VEuPathDB" id="FungiDB:H257_17671"/>
<dbReference type="Gene3D" id="3.40.50.300">
    <property type="entry name" value="P-loop containing nucleotide triphosphate hydrolases"/>
    <property type="match status" value="2"/>
</dbReference>
<dbReference type="InterPro" id="IPR027417">
    <property type="entry name" value="P-loop_NTPase"/>
</dbReference>
<proteinExistence type="predicted"/>
<evidence type="ECO:0008006" key="6">
    <source>
        <dbReference type="Google" id="ProtNLM"/>
    </source>
</evidence>
<reference evidence="4 5" key="1">
    <citation type="submission" date="2018-08" db="EMBL/GenBank/DDBJ databases">
        <title>Aphanomyces genome sequencing and annotation.</title>
        <authorList>
            <person name="Minardi D."/>
            <person name="Oidtmann B."/>
            <person name="Van Der Giezen M."/>
            <person name="Studholme D.J."/>
        </authorList>
    </citation>
    <scope>NUCLEOTIDE SEQUENCE [LARGE SCALE GENOMIC DNA]</scope>
    <source>
        <strain evidence="2 4">Kv</strain>
        <strain evidence="3 5">Si</strain>
    </source>
</reference>
<dbReference type="PANTHER" id="PTHR36451">
    <property type="entry name" value="PAPS-DEPENDENT SULFOTRANSFERASE STF3"/>
    <property type="match status" value="1"/>
</dbReference>
<feature type="transmembrane region" description="Helical" evidence="1">
    <location>
        <begin position="98"/>
        <end position="121"/>
    </location>
</feature>
<evidence type="ECO:0000313" key="5">
    <source>
        <dbReference type="Proteomes" id="UP000283543"/>
    </source>
</evidence>
<gene>
    <name evidence="3" type="ORF">DYB34_003251</name>
    <name evidence="2" type="ORF">DYB36_002593</name>
</gene>
<dbReference type="EMBL" id="QUTB01002053">
    <property type="protein sequence ID" value="RHY74013.1"/>
    <property type="molecule type" value="Genomic_DNA"/>
</dbReference>
<dbReference type="Pfam" id="PF13469">
    <property type="entry name" value="Sulfotransfer_3"/>
    <property type="match status" value="1"/>
</dbReference>
<dbReference type="PANTHER" id="PTHR36451:SF1">
    <property type="entry name" value="OMEGA-HYDROXY-BETA-DIHYDROMENAQUINONE-9 SULFOTRANSFERASE STF3"/>
    <property type="match status" value="1"/>
</dbReference>
<dbReference type="InterPro" id="IPR052736">
    <property type="entry name" value="Stf3_sulfotransferase"/>
</dbReference>
<keyword evidence="1" id="KW-1133">Transmembrane helix</keyword>
<dbReference type="Proteomes" id="UP000283543">
    <property type="component" value="Unassembled WGS sequence"/>
</dbReference>
<evidence type="ECO:0000313" key="2">
    <source>
        <dbReference type="EMBL" id="RHY10434.1"/>
    </source>
</evidence>
<evidence type="ECO:0000313" key="4">
    <source>
        <dbReference type="Proteomes" id="UP000265427"/>
    </source>
</evidence>
<name>A0A397AW18_APHAT</name>
<dbReference type="Proteomes" id="UP000265427">
    <property type="component" value="Unassembled WGS sequence"/>
</dbReference>
<dbReference type="SUPFAM" id="SSF52540">
    <property type="entry name" value="P-loop containing nucleoside triphosphate hydrolases"/>
    <property type="match status" value="1"/>
</dbReference>
<accession>A0A397AW18</accession>
<protein>
    <recommendedName>
        <fullName evidence="6">Sulfotransferase domain-containing protein</fullName>
    </recommendedName>
</protein>
<organism evidence="2 4">
    <name type="scientific">Aphanomyces astaci</name>
    <name type="common">Crayfish plague agent</name>
    <dbReference type="NCBI Taxonomy" id="112090"/>
    <lineage>
        <taxon>Eukaryota</taxon>
        <taxon>Sar</taxon>
        <taxon>Stramenopiles</taxon>
        <taxon>Oomycota</taxon>
        <taxon>Saprolegniomycetes</taxon>
        <taxon>Saprolegniales</taxon>
        <taxon>Verrucalvaceae</taxon>
        <taxon>Aphanomyces</taxon>
    </lineage>
</organism>
<keyword evidence="1" id="KW-0472">Membrane</keyword>
<dbReference type="AlphaFoldDB" id="A0A397AW18"/>
<evidence type="ECO:0000256" key="1">
    <source>
        <dbReference type="SAM" id="Phobius"/>
    </source>
</evidence>
<evidence type="ECO:0000313" key="3">
    <source>
        <dbReference type="EMBL" id="RHY74013.1"/>
    </source>
</evidence>
<sequence length="576" mass="64320">MTRRQKLEDQRNSLEFQELQACTFAPAINKSTTKPSRGPVVVRGLGRFLELKQLAKRQVAERKYHSSHFKISVEFAMKSEEIWNAIKDELLALSVQDVYMILNVVCLLVFVYYLVCVVLGVAPKEKKPDPTLLKAYSFGHWWLWTLLGVANLSQRVFGITMFAIPVERLKELLRSTPKEADQFFGDPATTIELFDTVIDDLAKTSTLSAYGRYMVTKDLTASLLARKAFMEYVVEHPEVIDETVEAPIVITGVARTGQNLLYNLLALDPSLRAPRHYESEAMAYSPVAPPKAGAVDSTHIWHNRSYHAWQSTYRLVPELYESLVAVQYMDPISFCDDTVISQHVMPSTLYSAVLGDAARRLLVALPNASNVYSYLRRYLQMLQTNQTIDTMTSEDDATAATAVTSTTAPSKATSWLLKAPFHASHLSQLRVAFPDALMHPALKGKALDKKHLGRVALDLCSEKAAALHDFQTSKSSSDVVDISYDDLAADPIDVVKTLYAKWNKDVSDEHVEKMQAYLTDKPKGKYGELKYSLEEFGLSYLVVDSLFAKYSTKGSEYIGNSDLASSVPGSPLIQTA</sequence>
<comment type="caution">
    <text evidence="2">The sequence shown here is derived from an EMBL/GenBank/DDBJ whole genome shotgun (WGS) entry which is preliminary data.</text>
</comment>
<keyword evidence="1" id="KW-0812">Transmembrane</keyword>